<organism evidence="2 3">
    <name type="scientific">Solanum commersonii</name>
    <name type="common">Commerson's wild potato</name>
    <name type="synonym">Commerson's nightshade</name>
    <dbReference type="NCBI Taxonomy" id="4109"/>
    <lineage>
        <taxon>Eukaryota</taxon>
        <taxon>Viridiplantae</taxon>
        <taxon>Streptophyta</taxon>
        <taxon>Embryophyta</taxon>
        <taxon>Tracheophyta</taxon>
        <taxon>Spermatophyta</taxon>
        <taxon>Magnoliopsida</taxon>
        <taxon>eudicotyledons</taxon>
        <taxon>Gunneridae</taxon>
        <taxon>Pentapetalae</taxon>
        <taxon>asterids</taxon>
        <taxon>lamiids</taxon>
        <taxon>Solanales</taxon>
        <taxon>Solanaceae</taxon>
        <taxon>Solanoideae</taxon>
        <taxon>Solaneae</taxon>
        <taxon>Solanum</taxon>
    </lineage>
</organism>
<evidence type="ECO:0000313" key="2">
    <source>
        <dbReference type="EMBL" id="KAG5619226.1"/>
    </source>
</evidence>
<sequence length="112" mass="13378">MAEIIDRISELPAHIIYDILRKLERVLELTRCYEIKKIKIVSHKIKRFTLCHWKNLKQVDLLTPNLREFDFESGNMCMPFSTMDLSNLKRANIFFYKCGSKYCTWKCGLKLE</sequence>
<evidence type="ECO:0000313" key="3">
    <source>
        <dbReference type="Proteomes" id="UP000824120"/>
    </source>
</evidence>
<dbReference type="EMBL" id="JACXVP010000003">
    <property type="protein sequence ID" value="KAG5619226.1"/>
    <property type="molecule type" value="Genomic_DNA"/>
</dbReference>
<dbReference type="AlphaFoldDB" id="A0A9J6A4F6"/>
<evidence type="ECO:0000259" key="1">
    <source>
        <dbReference type="Pfam" id="PF23622"/>
    </source>
</evidence>
<dbReference type="InterPro" id="IPR055357">
    <property type="entry name" value="LRR_At1g61320_AtMIF1"/>
</dbReference>
<protein>
    <recommendedName>
        <fullName evidence="1">At1g61320/AtMIF1 LRR domain-containing protein</fullName>
    </recommendedName>
</protein>
<accession>A0A9J6A4F6</accession>
<feature type="domain" description="At1g61320/AtMIF1 LRR" evidence="1">
    <location>
        <begin position="27"/>
        <end position="93"/>
    </location>
</feature>
<proteinExistence type="predicted"/>
<name>A0A9J6A4F6_SOLCO</name>
<dbReference type="Proteomes" id="UP000824120">
    <property type="component" value="Chromosome 3"/>
</dbReference>
<gene>
    <name evidence="2" type="ORF">H5410_019050</name>
</gene>
<comment type="caution">
    <text evidence="2">The sequence shown here is derived from an EMBL/GenBank/DDBJ whole genome shotgun (WGS) entry which is preliminary data.</text>
</comment>
<keyword evidence="3" id="KW-1185">Reference proteome</keyword>
<dbReference type="Pfam" id="PF23622">
    <property type="entry name" value="LRR_At1g61320_AtMIF1"/>
    <property type="match status" value="1"/>
</dbReference>
<reference evidence="2 3" key="1">
    <citation type="submission" date="2020-09" db="EMBL/GenBank/DDBJ databases">
        <title>De no assembly of potato wild relative species, Solanum commersonii.</title>
        <authorList>
            <person name="Cho K."/>
        </authorList>
    </citation>
    <scope>NUCLEOTIDE SEQUENCE [LARGE SCALE GENOMIC DNA]</scope>
    <source>
        <strain evidence="2">LZ3.2</strain>
        <tissue evidence="2">Leaf</tissue>
    </source>
</reference>